<evidence type="ECO:0000313" key="5">
    <source>
        <dbReference type="Proteomes" id="UP000824225"/>
    </source>
</evidence>
<dbReference type="SUPFAM" id="SSF56003">
    <property type="entry name" value="Molybdenum cofactor-binding domain"/>
    <property type="match status" value="1"/>
</dbReference>
<keyword evidence="2" id="KW-0560">Oxidoreductase</keyword>
<evidence type="ECO:0000313" key="4">
    <source>
        <dbReference type="EMBL" id="HJA08426.1"/>
    </source>
</evidence>
<dbReference type="InterPro" id="IPR000674">
    <property type="entry name" value="Ald_Oxase/Xan_DH_a/b"/>
</dbReference>
<gene>
    <name evidence="4" type="ORF">H9962_04450</name>
</gene>
<dbReference type="AlphaFoldDB" id="A0A9D2HDZ4"/>
<protein>
    <submittedName>
        <fullName evidence="4">Xanthine dehydrogenase family protein molybdopterin-binding subunit</fullName>
    </submittedName>
</protein>
<reference evidence="4" key="1">
    <citation type="journal article" date="2021" name="PeerJ">
        <title>Extensive microbial diversity within the chicken gut microbiome revealed by metagenomics and culture.</title>
        <authorList>
            <person name="Gilroy R."/>
            <person name="Ravi A."/>
            <person name="Getino M."/>
            <person name="Pursley I."/>
            <person name="Horton D.L."/>
            <person name="Alikhan N.F."/>
            <person name="Baker D."/>
            <person name="Gharbi K."/>
            <person name="Hall N."/>
            <person name="Watson M."/>
            <person name="Adriaenssens E.M."/>
            <person name="Foster-Nyarko E."/>
            <person name="Jarju S."/>
            <person name="Secka A."/>
            <person name="Antonio M."/>
            <person name="Oren A."/>
            <person name="Chaudhuri R.R."/>
            <person name="La Ragione R."/>
            <person name="Hildebrand F."/>
            <person name="Pallen M.J."/>
        </authorList>
    </citation>
    <scope>NUCLEOTIDE SEQUENCE</scope>
    <source>
        <strain evidence="4">CHK186-16707</strain>
    </source>
</reference>
<dbReference type="Pfam" id="PF20256">
    <property type="entry name" value="MoCoBD_2"/>
    <property type="match status" value="1"/>
</dbReference>
<dbReference type="Proteomes" id="UP000824225">
    <property type="component" value="Unassembled WGS sequence"/>
</dbReference>
<dbReference type="Pfam" id="PF02738">
    <property type="entry name" value="MoCoBD_1"/>
    <property type="match status" value="1"/>
</dbReference>
<dbReference type="GO" id="GO:0005506">
    <property type="term" value="F:iron ion binding"/>
    <property type="evidence" value="ECO:0007669"/>
    <property type="project" value="InterPro"/>
</dbReference>
<dbReference type="SUPFAM" id="SSF54665">
    <property type="entry name" value="CO dehydrogenase molybdoprotein N-domain-like"/>
    <property type="match status" value="1"/>
</dbReference>
<accession>A0A9D2HDZ4</accession>
<dbReference type="Gene3D" id="3.90.1170.50">
    <property type="entry name" value="Aldehyde oxidase/xanthine dehydrogenase, a/b hammerhead"/>
    <property type="match status" value="1"/>
</dbReference>
<name>A0A9D2HDZ4_9BACT</name>
<dbReference type="SMART" id="SM01008">
    <property type="entry name" value="Ald_Xan_dh_C"/>
    <property type="match status" value="1"/>
</dbReference>
<dbReference type="InterPro" id="IPR037165">
    <property type="entry name" value="AldOxase/xan_DH_Mopterin-bd_sf"/>
</dbReference>
<proteinExistence type="predicted"/>
<feature type="domain" description="Aldehyde oxidase/xanthine dehydrogenase a/b hammerhead" evidence="3">
    <location>
        <begin position="25"/>
        <end position="118"/>
    </location>
</feature>
<reference evidence="4" key="2">
    <citation type="submission" date="2021-04" db="EMBL/GenBank/DDBJ databases">
        <authorList>
            <person name="Gilroy R."/>
        </authorList>
    </citation>
    <scope>NUCLEOTIDE SEQUENCE</scope>
    <source>
        <strain evidence="4">CHK186-16707</strain>
    </source>
</reference>
<organism evidence="4 5">
    <name type="scientific">Candidatus Mailhella merdigallinarum</name>
    <dbReference type="NCBI Taxonomy" id="2838658"/>
    <lineage>
        <taxon>Bacteria</taxon>
        <taxon>Pseudomonadati</taxon>
        <taxon>Thermodesulfobacteriota</taxon>
        <taxon>Desulfovibrionia</taxon>
        <taxon>Desulfovibrionales</taxon>
        <taxon>Desulfovibrionaceae</taxon>
        <taxon>Mailhella</taxon>
    </lineage>
</organism>
<dbReference type="InterPro" id="IPR016208">
    <property type="entry name" value="Ald_Oxase/xanthine_DH-like"/>
</dbReference>
<dbReference type="PANTHER" id="PTHR11908">
    <property type="entry name" value="XANTHINE DEHYDROGENASE"/>
    <property type="match status" value="1"/>
</dbReference>
<dbReference type="InterPro" id="IPR046867">
    <property type="entry name" value="AldOxase/xan_DH_MoCoBD2"/>
</dbReference>
<dbReference type="PANTHER" id="PTHR11908:SF132">
    <property type="entry name" value="ALDEHYDE OXIDASE 1-RELATED"/>
    <property type="match status" value="1"/>
</dbReference>
<dbReference type="InterPro" id="IPR008274">
    <property type="entry name" value="AldOxase/xan_DH_MoCoBD1"/>
</dbReference>
<dbReference type="GO" id="GO:0016491">
    <property type="term" value="F:oxidoreductase activity"/>
    <property type="evidence" value="ECO:0007669"/>
    <property type="project" value="UniProtKB-KW"/>
</dbReference>
<comment type="caution">
    <text evidence="4">The sequence shown here is derived from an EMBL/GenBank/DDBJ whole genome shotgun (WGS) entry which is preliminary data.</text>
</comment>
<keyword evidence="1" id="KW-0500">Molybdenum</keyword>
<dbReference type="Pfam" id="PF01315">
    <property type="entry name" value="Ald_Xan_dh_C"/>
    <property type="match status" value="1"/>
</dbReference>
<evidence type="ECO:0000256" key="2">
    <source>
        <dbReference type="ARBA" id="ARBA00023002"/>
    </source>
</evidence>
<dbReference type="EMBL" id="DXAN01000013">
    <property type="protein sequence ID" value="HJA08426.1"/>
    <property type="molecule type" value="Genomic_DNA"/>
</dbReference>
<evidence type="ECO:0000256" key="1">
    <source>
        <dbReference type="ARBA" id="ARBA00022505"/>
    </source>
</evidence>
<dbReference type="InterPro" id="IPR036856">
    <property type="entry name" value="Ald_Oxase/Xan_DH_a/b_sf"/>
</dbReference>
<dbReference type="Gene3D" id="3.30.365.10">
    <property type="entry name" value="Aldehyde oxidase/xanthine dehydrogenase, molybdopterin binding domain"/>
    <property type="match status" value="4"/>
</dbReference>
<evidence type="ECO:0000259" key="3">
    <source>
        <dbReference type="SMART" id="SM01008"/>
    </source>
</evidence>
<sequence>METTCMAQTAVGRKVRQKDGRPRVTGEARYYADVRFEHMLHVFILRSPYPQADIIRLNADPARALKGVHLVMTHENYPSVFRRTVHYVGDLVAAVVAESRDLAERAARLIEVEYERKPFVLDMDKAMQPDSPQVFEGQPNLHDWPHHAKLEDRDPETGLFRKKIPHDYNEFGDINQGFADSDVIVEQRDIRYAYCKGPVMETRGCTAYYDGVKLHVCTHSQGLHDEKMRLAEALGVDGSMLNYVSPYTGSSFGGKNATPLDINIPSHYLLIAGFACLKLRRPVHCAYSREEEMLCAWSRGSLSHVKIGFKKDGTLTTMDFEHIQELGVGGDIYPPKNAMLATGAVLYSHNCRNMRGKIRYVHTNRFTSVGWQGYGAPEGHFAVETTMDIAAETLGMDPVELRKMNCMRTGDIDNGWDPLDYISCYISSSGIRQCLDIGAERVGWKERWQHPSTKTGRVRSGLGVAIFTMGAGRPGPGNSAEAMVKIFPDGSAALVSAVADFGQGQHTVQCQIVAEVLGIPYKKVGLVCRDTDSTPFSTLQANSCGTWILGWATYEAALDAKRQLLALASRVMDLPAEDLELGDGVIYARADPDRFIPVRKAFGVISHYGGRHEIIGSYVNNSPHERCIKNNDPRQIYIPKEKGAQFISLDVDTATGMISNVVITMVQNVGRALNPKVVEGQLLTARHGYENAVLGNDCIVDKRNGWLLTPNWIDYKPSTILDCKVDPRVVEIPGDPTHPFGATACGEGGACPSMAAFANALYNALGVRFKEAPFTPAVILNALGKGKKK</sequence>